<organism evidence="6 7">
    <name type="scientific">Micractinium conductrix</name>
    <dbReference type="NCBI Taxonomy" id="554055"/>
    <lineage>
        <taxon>Eukaryota</taxon>
        <taxon>Viridiplantae</taxon>
        <taxon>Chlorophyta</taxon>
        <taxon>core chlorophytes</taxon>
        <taxon>Trebouxiophyceae</taxon>
        <taxon>Chlorellales</taxon>
        <taxon>Chlorellaceae</taxon>
        <taxon>Chlorella clade</taxon>
        <taxon>Micractinium</taxon>
    </lineage>
</organism>
<dbReference type="InterPro" id="IPR036249">
    <property type="entry name" value="Thioredoxin-like_sf"/>
</dbReference>
<reference evidence="6 7" key="1">
    <citation type="journal article" date="2018" name="Plant J.">
        <title>Genome sequences of Chlorella sorokiniana UTEX 1602 and Micractinium conductrix SAG 241.80: implications to maltose excretion by a green alga.</title>
        <authorList>
            <person name="Arriola M.B."/>
            <person name="Velmurugan N."/>
            <person name="Zhang Y."/>
            <person name="Plunkett M.H."/>
            <person name="Hondzo H."/>
            <person name="Barney B.M."/>
        </authorList>
    </citation>
    <scope>NUCLEOTIDE SEQUENCE [LARGE SCALE GENOMIC DNA]</scope>
    <source>
        <strain evidence="6 7">SAG 241.80</strain>
    </source>
</reference>
<dbReference type="PROSITE" id="PS51352">
    <property type="entry name" value="THIOREDOXIN_2"/>
    <property type="match status" value="1"/>
</dbReference>
<evidence type="ECO:0000313" key="7">
    <source>
        <dbReference type="Proteomes" id="UP000239649"/>
    </source>
</evidence>
<dbReference type="GO" id="GO:0015035">
    <property type="term" value="F:protein-disulfide reductase activity"/>
    <property type="evidence" value="ECO:0007669"/>
    <property type="project" value="TreeGrafter"/>
</dbReference>
<dbReference type="Gene3D" id="3.40.30.10">
    <property type="entry name" value="Glutaredoxin"/>
    <property type="match status" value="1"/>
</dbReference>
<dbReference type="Proteomes" id="UP000239649">
    <property type="component" value="Unassembled WGS sequence"/>
</dbReference>
<dbReference type="GO" id="GO:0005737">
    <property type="term" value="C:cytoplasm"/>
    <property type="evidence" value="ECO:0007669"/>
    <property type="project" value="TreeGrafter"/>
</dbReference>
<dbReference type="InterPro" id="IPR013766">
    <property type="entry name" value="Thioredoxin_domain"/>
</dbReference>
<keyword evidence="4" id="KW-0676">Redox-active center</keyword>
<dbReference type="PROSITE" id="PS00194">
    <property type="entry name" value="THIOREDOXIN_1"/>
    <property type="match status" value="1"/>
</dbReference>
<dbReference type="STRING" id="554055.A0A2P6V0J6"/>
<feature type="domain" description="Thioredoxin" evidence="5">
    <location>
        <begin position="49"/>
        <end position="166"/>
    </location>
</feature>
<sequence>MAAVQASTRALATACSSAPCRASATAAAVARPRPVAQLRPALRSSRAAARRGAAVAVRAVLDVSDGTFEAEVLKSPVPVLVDFWATWCGPCKLMHPMMAWAEKEYGSALKVVKIEADPNQECIKKYNVHGLPCFIMFKDGQEVEGSHSEGAMSKKALTEYLAKHGVVPVAANA</sequence>
<dbReference type="SUPFAM" id="SSF52833">
    <property type="entry name" value="Thioredoxin-like"/>
    <property type="match status" value="1"/>
</dbReference>
<dbReference type="OrthoDB" id="19690at2759"/>
<dbReference type="AlphaFoldDB" id="A0A2P6V0J6"/>
<dbReference type="PRINTS" id="PR00421">
    <property type="entry name" value="THIOREDOXIN"/>
</dbReference>
<comment type="caution">
    <text evidence="6">The sequence shown here is derived from an EMBL/GenBank/DDBJ whole genome shotgun (WGS) entry which is preliminary data.</text>
</comment>
<accession>A0A2P6V0J6</accession>
<keyword evidence="2" id="KW-0249">Electron transport</keyword>
<dbReference type="Pfam" id="PF00085">
    <property type="entry name" value="Thioredoxin"/>
    <property type="match status" value="1"/>
</dbReference>
<evidence type="ECO:0000256" key="3">
    <source>
        <dbReference type="ARBA" id="ARBA00023157"/>
    </source>
</evidence>
<evidence type="ECO:0000313" key="6">
    <source>
        <dbReference type="EMBL" id="PSC67617.1"/>
    </source>
</evidence>
<evidence type="ECO:0000256" key="1">
    <source>
        <dbReference type="ARBA" id="ARBA00022448"/>
    </source>
</evidence>
<evidence type="ECO:0000256" key="4">
    <source>
        <dbReference type="ARBA" id="ARBA00023284"/>
    </source>
</evidence>
<dbReference type="FunFam" id="3.40.30.10:FF:000001">
    <property type="entry name" value="Thioredoxin"/>
    <property type="match status" value="1"/>
</dbReference>
<proteinExistence type="predicted"/>
<dbReference type="PANTHER" id="PTHR45663:SF22">
    <property type="entry name" value="THIOREDOXIN X, CHLOROPLASTIC"/>
    <property type="match status" value="1"/>
</dbReference>
<evidence type="ECO:0000256" key="2">
    <source>
        <dbReference type="ARBA" id="ARBA00022982"/>
    </source>
</evidence>
<protein>
    <submittedName>
        <fullName evidence="6">Thioredoxin x</fullName>
    </submittedName>
</protein>
<dbReference type="EMBL" id="LHPF02000052">
    <property type="protein sequence ID" value="PSC67617.1"/>
    <property type="molecule type" value="Genomic_DNA"/>
</dbReference>
<name>A0A2P6V0J6_9CHLO</name>
<keyword evidence="3" id="KW-1015">Disulfide bond</keyword>
<dbReference type="CDD" id="cd02947">
    <property type="entry name" value="TRX_family"/>
    <property type="match status" value="1"/>
</dbReference>
<evidence type="ECO:0000259" key="5">
    <source>
        <dbReference type="PROSITE" id="PS51352"/>
    </source>
</evidence>
<gene>
    <name evidence="6" type="ORF">C2E20_8724</name>
</gene>
<keyword evidence="7" id="KW-1185">Reference proteome</keyword>
<dbReference type="InterPro" id="IPR017937">
    <property type="entry name" value="Thioredoxin_CS"/>
</dbReference>
<keyword evidence="1" id="KW-0813">Transport</keyword>
<dbReference type="PANTHER" id="PTHR45663">
    <property type="entry name" value="GEO12009P1"/>
    <property type="match status" value="1"/>
</dbReference>